<proteinExistence type="predicted"/>
<evidence type="ECO:0008006" key="4">
    <source>
        <dbReference type="Google" id="ProtNLM"/>
    </source>
</evidence>
<evidence type="ECO:0000313" key="3">
    <source>
        <dbReference type="Proteomes" id="UP000245168"/>
    </source>
</evidence>
<dbReference type="Proteomes" id="UP000245168">
    <property type="component" value="Unassembled WGS sequence"/>
</dbReference>
<comment type="caution">
    <text evidence="2">The sequence shown here is derived from an EMBL/GenBank/DDBJ whole genome shotgun (WGS) entry which is preliminary data.</text>
</comment>
<feature type="region of interest" description="Disordered" evidence="1">
    <location>
        <begin position="1"/>
        <end position="48"/>
    </location>
</feature>
<reference evidence="3" key="1">
    <citation type="submission" date="2018-05" db="EMBL/GenBank/DDBJ databases">
        <authorList>
            <person name="Liu B.-T."/>
        </authorList>
    </citation>
    <scope>NUCLEOTIDE SEQUENCE [LARGE SCALE GENOMIC DNA]</scope>
    <source>
        <strain evidence="3">WD6-1</strain>
    </source>
</reference>
<evidence type="ECO:0000313" key="2">
    <source>
        <dbReference type="EMBL" id="PWE17574.1"/>
    </source>
</evidence>
<dbReference type="InterPro" id="IPR005186">
    <property type="entry name" value="FlaG"/>
</dbReference>
<feature type="compositionally biased region" description="Basic and acidic residues" evidence="1">
    <location>
        <begin position="12"/>
        <end position="37"/>
    </location>
</feature>
<dbReference type="RefSeq" id="WP_109252805.1">
    <property type="nucleotide sequence ID" value="NZ_QEXV01000003.1"/>
</dbReference>
<dbReference type="Gene3D" id="3.30.160.170">
    <property type="entry name" value="FlaG-like"/>
    <property type="match status" value="1"/>
</dbReference>
<accession>A0A2U2BUD8</accession>
<dbReference type="EMBL" id="QEXV01000003">
    <property type="protein sequence ID" value="PWE17574.1"/>
    <property type="molecule type" value="Genomic_DNA"/>
</dbReference>
<keyword evidence="3" id="KW-1185">Reference proteome</keyword>
<organism evidence="2 3">
    <name type="scientific">Marinicauda salina</name>
    <dbReference type="NCBI Taxonomy" id="2135793"/>
    <lineage>
        <taxon>Bacteria</taxon>
        <taxon>Pseudomonadati</taxon>
        <taxon>Pseudomonadota</taxon>
        <taxon>Alphaproteobacteria</taxon>
        <taxon>Maricaulales</taxon>
        <taxon>Maricaulaceae</taxon>
        <taxon>Marinicauda</taxon>
    </lineage>
</organism>
<dbReference type="InterPro" id="IPR035924">
    <property type="entry name" value="FlaG-like_sf"/>
</dbReference>
<name>A0A2U2BUD8_9PROT</name>
<dbReference type="OrthoDB" id="8481134at2"/>
<dbReference type="SUPFAM" id="SSF160214">
    <property type="entry name" value="FlaG-like"/>
    <property type="match status" value="1"/>
</dbReference>
<gene>
    <name evidence="2" type="ORF">DDZ18_07845</name>
</gene>
<sequence length="122" mass="14195">MAIEQLGARQTYVERPKPVGEVEPVHRATANQRRETEEGGTPPADPGRVREQIEAIEELRMEFEALPQSRLQIEREDESGRFVYRFLDQETGEIVRQWPPEDYLELMNYLRSLQGGLLNEQV</sequence>
<dbReference type="Pfam" id="PF03646">
    <property type="entry name" value="FlaG"/>
    <property type="match status" value="1"/>
</dbReference>
<dbReference type="AlphaFoldDB" id="A0A2U2BUD8"/>
<protein>
    <recommendedName>
        <fullName evidence="4">Flagellar protein FlaG</fullName>
    </recommendedName>
</protein>
<evidence type="ECO:0000256" key="1">
    <source>
        <dbReference type="SAM" id="MobiDB-lite"/>
    </source>
</evidence>